<evidence type="ECO:0000313" key="6">
    <source>
        <dbReference type="EMBL" id="KYD18393.1"/>
    </source>
</evidence>
<keyword evidence="1" id="KW-0210">Decarboxylase</keyword>
<accession>A0A150M1K8</accession>
<dbReference type="PANTHER" id="PTHR42818:SF1">
    <property type="entry name" value="SULFOPYRUVATE DECARBOXYLASE"/>
    <property type="match status" value="1"/>
</dbReference>
<dbReference type="InterPro" id="IPR011766">
    <property type="entry name" value="TPP_enzyme_TPP-bd"/>
</dbReference>
<evidence type="ECO:0000256" key="2">
    <source>
        <dbReference type="ARBA" id="ARBA00023052"/>
    </source>
</evidence>
<keyword evidence="3 6" id="KW-0456">Lyase</keyword>
<dbReference type="EMBL" id="LQYS01000021">
    <property type="protein sequence ID" value="KYD18393.1"/>
    <property type="molecule type" value="Genomic_DNA"/>
</dbReference>
<dbReference type="Pfam" id="PF02775">
    <property type="entry name" value="TPP_enzyme_C"/>
    <property type="match status" value="1"/>
</dbReference>
<keyword evidence="2" id="KW-0786">Thiamine pyrophosphate</keyword>
<evidence type="ECO:0000256" key="3">
    <source>
        <dbReference type="ARBA" id="ARBA00023239"/>
    </source>
</evidence>
<reference evidence="6 7" key="1">
    <citation type="submission" date="2016-01" db="EMBL/GenBank/DDBJ databases">
        <title>Draft Genome Sequences of Seven Thermophilic Sporeformers Isolated from Foods.</title>
        <authorList>
            <person name="Berendsen E.M."/>
            <person name="Wells-Bennik M.H."/>
            <person name="Krawcyk A.O."/>
            <person name="De Jong A."/>
            <person name="Holsappel S."/>
            <person name="Eijlander R.T."/>
            <person name="Kuipers O.P."/>
        </authorList>
    </citation>
    <scope>NUCLEOTIDE SEQUENCE [LARGE SCALE GENOMIC DNA]</scope>
    <source>
        <strain evidence="6 7">B4119</strain>
    </source>
</reference>
<dbReference type="AlphaFoldDB" id="A0A150M1K8"/>
<proteinExistence type="predicted"/>
<dbReference type="eggNOG" id="COG0028">
    <property type="taxonomic scope" value="Bacteria"/>
</dbReference>
<feature type="domain" description="Thiamine pyrophosphate enzyme N-terminal TPP-binding" evidence="5">
    <location>
        <begin position="9"/>
        <end position="103"/>
    </location>
</feature>
<dbReference type="InterPro" id="IPR029061">
    <property type="entry name" value="THDP-binding"/>
</dbReference>
<dbReference type="GO" id="GO:0033980">
    <property type="term" value="F:phosphonopyruvate decarboxylase activity"/>
    <property type="evidence" value="ECO:0007669"/>
    <property type="project" value="UniProtKB-EC"/>
</dbReference>
<comment type="caution">
    <text evidence="6">The sequence shown here is derived from an EMBL/GenBank/DDBJ whole genome shotgun (WGS) entry which is preliminary data.</text>
</comment>
<dbReference type="SUPFAM" id="SSF52518">
    <property type="entry name" value="Thiamin diphosphate-binding fold (THDP-binding)"/>
    <property type="match status" value="2"/>
</dbReference>
<dbReference type="Proteomes" id="UP000075455">
    <property type="component" value="Unassembled WGS sequence"/>
</dbReference>
<dbReference type="Pfam" id="PF02776">
    <property type="entry name" value="TPP_enzyme_N"/>
    <property type="match status" value="1"/>
</dbReference>
<evidence type="ECO:0000259" key="4">
    <source>
        <dbReference type="Pfam" id="PF02775"/>
    </source>
</evidence>
<dbReference type="InterPro" id="IPR017684">
    <property type="entry name" value="Phosphono-pyrv_decarboxylase"/>
</dbReference>
<dbReference type="InterPro" id="IPR051818">
    <property type="entry name" value="TPP_dependent_decarboxylase"/>
</dbReference>
<dbReference type="NCBIfam" id="TIGR03297">
    <property type="entry name" value="Ppyr-DeCO2ase"/>
    <property type="match status" value="1"/>
</dbReference>
<sequence>MINTKMFGEELKKMGFRFFSGVPCSFLKNLINYAINDCDYVAATNEGEAVAIAAGAYLAGEKPVVLMQNSGLTNAVSPLVSLNYPFRIPVLGFVSLRGEPGIPDEPQHELMGRITTQMLDLMEIKWEYLSTDFEQAKNQLVRAHSYIERDQTFFFVVKKNTFEKEPLKDQKQRSNLNVLKVGKTKDDQLPTRIEALKLINSLKDDKTVQLATTGKTGRELYEIEDAPNNLYMVGSMGCVSSLGLGLALAKKDKDIVVIEGDGALLMRMGSLATNGCYAPKNMLHILLDNNTHDSTGGQSTVSHNVNFVDIAAACGYSKSIYVHNLEELESCIKDWKREKSLTFLYMKIAKGSKEGLGRPKMKPYEVKERLKVFLHD</sequence>
<keyword evidence="6" id="KW-0670">Pyruvate</keyword>
<dbReference type="PANTHER" id="PTHR42818">
    <property type="entry name" value="SULFOPYRUVATE DECARBOXYLASE SUBUNIT ALPHA"/>
    <property type="match status" value="1"/>
</dbReference>
<dbReference type="GO" id="GO:0032923">
    <property type="term" value="P:organic phosphonate biosynthetic process"/>
    <property type="evidence" value="ECO:0007669"/>
    <property type="project" value="InterPro"/>
</dbReference>
<protein>
    <submittedName>
        <fullName evidence="6">Phosphonopyruvate decarboxylase</fullName>
        <ecNumber evidence="6">4.1.1.82</ecNumber>
    </submittedName>
</protein>
<dbReference type="PATRIC" id="fig|81408.3.peg.2192"/>
<evidence type="ECO:0000256" key="1">
    <source>
        <dbReference type="ARBA" id="ARBA00022793"/>
    </source>
</evidence>
<evidence type="ECO:0000313" key="7">
    <source>
        <dbReference type="Proteomes" id="UP000075455"/>
    </source>
</evidence>
<name>A0A150M1K8_9BACL</name>
<dbReference type="GO" id="GO:0030976">
    <property type="term" value="F:thiamine pyrophosphate binding"/>
    <property type="evidence" value="ECO:0007669"/>
    <property type="project" value="InterPro"/>
</dbReference>
<dbReference type="STRING" id="81408.B4119_1587"/>
<dbReference type="InterPro" id="IPR012001">
    <property type="entry name" value="Thiamin_PyroP_enz_TPP-bd_dom"/>
</dbReference>
<feature type="domain" description="Thiamine pyrophosphate enzyme TPP-binding" evidence="4">
    <location>
        <begin position="231"/>
        <end position="344"/>
    </location>
</feature>
<gene>
    <name evidence="6" type="ORF">B4119_1587</name>
</gene>
<dbReference type="Gene3D" id="3.40.50.970">
    <property type="match status" value="2"/>
</dbReference>
<evidence type="ECO:0000259" key="5">
    <source>
        <dbReference type="Pfam" id="PF02776"/>
    </source>
</evidence>
<dbReference type="EC" id="4.1.1.82" evidence="6"/>
<dbReference type="CDD" id="cd07035">
    <property type="entry name" value="TPP_PYR_POX_like"/>
    <property type="match status" value="1"/>
</dbReference>
<dbReference type="eggNOG" id="COG4032">
    <property type="taxonomic scope" value="Bacteria"/>
</dbReference>
<organism evidence="6 7">
    <name type="scientific">Saccharococcus caldoxylosilyticus</name>
    <dbReference type="NCBI Taxonomy" id="81408"/>
    <lineage>
        <taxon>Bacteria</taxon>
        <taxon>Bacillati</taxon>
        <taxon>Bacillota</taxon>
        <taxon>Bacilli</taxon>
        <taxon>Bacillales</taxon>
        <taxon>Anoxybacillaceae</taxon>
        <taxon>Saccharococcus</taxon>
    </lineage>
</organism>